<feature type="compositionally biased region" description="Low complexity" evidence="1">
    <location>
        <begin position="48"/>
        <end position="60"/>
    </location>
</feature>
<evidence type="ECO:0000313" key="2">
    <source>
        <dbReference type="EMBL" id="OQS03408.1"/>
    </source>
</evidence>
<feature type="region of interest" description="Disordered" evidence="1">
    <location>
        <begin position="31"/>
        <end position="116"/>
    </location>
</feature>
<evidence type="ECO:0000256" key="1">
    <source>
        <dbReference type="SAM" id="MobiDB-lite"/>
    </source>
</evidence>
<comment type="caution">
    <text evidence="2">The sequence shown here is derived from an EMBL/GenBank/DDBJ whole genome shotgun (WGS) entry which is preliminary data.</text>
</comment>
<evidence type="ECO:0000313" key="3">
    <source>
        <dbReference type="Proteomes" id="UP000243217"/>
    </source>
</evidence>
<name>A0A1V9ZZG3_9STRA</name>
<proteinExistence type="predicted"/>
<dbReference type="EMBL" id="JNBS01000911">
    <property type="protein sequence ID" value="OQS03408.1"/>
    <property type="molecule type" value="Genomic_DNA"/>
</dbReference>
<reference evidence="2 3" key="1">
    <citation type="journal article" date="2014" name="Genome Biol. Evol.">
        <title>The secreted proteins of Achlya hypogyna and Thraustotheca clavata identify the ancestral oomycete secretome and reveal gene acquisitions by horizontal gene transfer.</title>
        <authorList>
            <person name="Misner I."/>
            <person name="Blouin N."/>
            <person name="Leonard G."/>
            <person name="Richards T.A."/>
            <person name="Lane C.E."/>
        </authorList>
    </citation>
    <scope>NUCLEOTIDE SEQUENCE [LARGE SCALE GENOMIC DNA]</scope>
    <source>
        <strain evidence="2 3">ATCC 34112</strain>
    </source>
</reference>
<gene>
    <name evidence="2" type="ORF">THRCLA_21172</name>
</gene>
<organism evidence="2 3">
    <name type="scientific">Thraustotheca clavata</name>
    <dbReference type="NCBI Taxonomy" id="74557"/>
    <lineage>
        <taxon>Eukaryota</taxon>
        <taxon>Sar</taxon>
        <taxon>Stramenopiles</taxon>
        <taxon>Oomycota</taxon>
        <taxon>Saprolegniomycetes</taxon>
        <taxon>Saprolegniales</taxon>
        <taxon>Achlyaceae</taxon>
        <taxon>Thraustotheca</taxon>
    </lineage>
</organism>
<dbReference type="Proteomes" id="UP000243217">
    <property type="component" value="Unassembled WGS sequence"/>
</dbReference>
<sequence>MSYADILTLFHSEKAGSVDKLVQEYEAARLEAKEGTGSLSGEEESSDGEQSSTSKSTTSTQARRNNEYTNKRAHALISEDIARSYGRGRTPGRQPKLKKSRLLQKITGRKNGRPIT</sequence>
<dbReference type="AlphaFoldDB" id="A0A1V9ZZG3"/>
<keyword evidence="3" id="KW-1185">Reference proteome</keyword>
<dbReference type="OrthoDB" id="68293at2759"/>
<protein>
    <submittedName>
        <fullName evidence="2">Uncharacterized protein</fullName>
    </submittedName>
</protein>
<accession>A0A1V9ZZG3</accession>
<feature type="compositionally biased region" description="Basic residues" evidence="1">
    <location>
        <begin position="95"/>
        <end position="116"/>
    </location>
</feature>